<feature type="compositionally biased region" description="Basic and acidic residues" evidence="7">
    <location>
        <begin position="12"/>
        <end position="22"/>
    </location>
</feature>
<dbReference type="OMA" id="KWKVRER"/>
<dbReference type="Pfam" id="PF03998">
    <property type="entry name" value="Utp11"/>
    <property type="match status" value="1"/>
</dbReference>
<comment type="similarity">
    <text evidence="3 6">Belongs to the UTP11 family.</text>
</comment>
<dbReference type="HOGENOM" id="CLU_061887_0_1_1"/>
<evidence type="ECO:0000313" key="8">
    <source>
        <dbReference type="EMBL" id="EON67155.1"/>
    </source>
</evidence>
<keyword evidence="9" id="KW-1185">Reference proteome</keyword>
<dbReference type="PANTHER" id="PTHR12838:SF0">
    <property type="entry name" value="U3 SMALL NUCLEOLAR RNA-ASSOCIATED PROTEIN 11-RELATED"/>
    <property type="match status" value="1"/>
</dbReference>
<gene>
    <name evidence="8" type="ORF">W97_06408</name>
</gene>
<dbReference type="PIRSF" id="PIRSF015952">
    <property type="entry name" value="U3snoRNP11"/>
    <property type="match status" value="1"/>
</dbReference>
<feature type="region of interest" description="Disordered" evidence="7">
    <location>
        <begin position="1"/>
        <end position="22"/>
    </location>
</feature>
<dbReference type="Proteomes" id="UP000016924">
    <property type="component" value="Unassembled WGS sequence"/>
</dbReference>
<name>R7YYZ0_CONA1</name>
<dbReference type="InterPro" id="IPR007144">
    <property type="entry name" value="SSU_processome_Utp11"/>
</dbReference>
<dbReference type="eggNOG" id="KOG3237">
    <property type="taxonomic scope" value="Eukaryota"/>
</dbReference>
<evidence type="ECO:0000256" key="2">
    <source>
        <dbReference type="ARBA" id="ARBA00004604"/>
    </source>
</evidence>
<evidence type="ECO:0000256" key="6">
    <source>
        <dbReference type="PIRNR" id="PIRNR015952"/>
    </source>
</evidence>
<keyword evidence="4 6" id="KW-0698">rRNA processing</keyword>
<keyword evidence="5 6" id="KW-0539">Nucleus</keyword>
<dbReference type="RefSeq" id="XP_007782472.1">
    <property type="nucleotide sequence ID" value="XM_007784282.1"/>
</dbReference>
<sequence>MSSLRNAVARPTHKERAQPLERQKWGLLEKKKDYTLRARDHNEKRRKLKTLRQKAADRNPDEFYFGMMSTKTGANGAKLGDRGNRVLSQDVAKLLKTQDAGYLRTVAQKVRKERERLEEGIVIEEKEVRVLKGESGKKKGHTVFVGSKDEQEGFQPDEWFDTSAEGLNKTYNRPRRQSEVASEEEVADGQPETSTQRRPQRVMDAELKAIKEERALRKKRQREQEARHIRLEAVKARERDLLTAEQALADQRAKMANNVGGVNKAGVKFKVRERKR</sequence>
<dbReference type="AlphaFoldDB" id="R7YYZ0"/>
<evidence type="ECO:0000256" key="7">
    <source>
        <dbReference type="SAM" id="MobiDB-lite"/>
    </source>
</evidence>
<dbReference type="GO" id="GO:0006364">
    <property type="term" value="P:rRNA processing"/>
    <property type="evidence" value="ECO:0007669"/>
    <property type="project" value="UniProtKB-UniRule"/>
</dbReference>
<protein>
    <recommendedName>
        <fullName evidence="6">U3 small nucleolar RNA-associated protein 11</fullName>
        <shortName evidence="6">U3 snoRNA-associated protein 11</shortName>
    </recommendedName>
</protein>
<dbReference type="OrthoDB" id="29058at2759"/>
<dbReference type="GO" id="GO:0032040">
    <property type="term" value="C:small-subunit processome"/>
    <property type="evidence" value="ECO:0007669"/>
    <property type="project" value="UniProtKB-UniRule"/>
</dbReference>
<evidence type="ECO:0000313" key="9">
    <source>
        <dbReference type="Proteomes" id="UP000016924"/>
    </source>
</evidence>
<evidence type="ECO:0000256" key="5">
    <source>
        <dbReference type="ARBA" id="ARBA00023242"/>
    </source>
</evidence>
<dbReference type="STRING" id="1168221.R7YYZ0"/>
<organism evidence="8 9">
    <name type="scientific">Coniosporium apollinis (strain CBS 100218)</name>
    <name type="common">Rock-inhabiting black yeast</name>
    <dbReference type="NCBI Taxonomy" id="1168221"/>
    <lineage>
        <taxon>Eukaryota</taxon>
        <taxon>Fungi</taxon>
        <taxon>Dikarya</taxon>
        <taxon>Ascomycota</taxon>
        <taxon>Pezizomycotina</taxon>
        <taxon>Dothideomycetes</taxon>
        <taxon>Dothideomycetes incertae sedis</taxon>
        <taxon>Coniosporium</taxon>
    </lineage>
</organism>
<evidence type="ECO:0000256" key="4">
    <source>
        <dbReference type="ARBA" id="ARBA00022552"/>
    </source>
</evidence>
<dbReference type="EMBL" id="JH767585">
    <property type="protein sequence ID" value="EON67155.1"/>
    <property type="molecule type" value="Genomic_DNA"/>
</dbReference>
<comment type="subunit">
    <text evidence="6">Component of the ribosomal small subunit (SSU) processome.</text>
</comment>
<evidence type="ECO:0000256" key="3">
    <source>
        <dbReference type="ARBA" id="ARBA00008105"/>
    </source>
</evidence>
<proteinExistence type="inferred from homology"/>
<reference evidence="9" key="1">
    <citation type="submission" date="2012-06" db="EMBL/GenBank/DDBJ databases">
        <title>The genome sequence of Coniosporium apollinis CBS 100218.</title>
        <authorList>
            <consortium name="The Broad Institute Genome Sequencing Platform"/>
            <person name="Cuomo C."/>
            <person name="Gorbushina A."/>
            <person name="Noack S."/>
            <person name="Walker B."/>
            <person name="Young S.K."/>
            <person name="Zeng Q."/>
            <person name="Gargeya S."/>
            <person name="Fitzgerald M."/>
            <person name="Haas B."/>
            <person name="Abouelleil A."/>
            <person name="Alvarado L."/>
            <person name="Arachchi H.M."/>
            <person name="Berlin A.M."/>
            <person name="Chapman S.B."/>
            <person name="Goldberg J."/>
            <person name="Griggs A."/>
            <person name="Gujja S."/>
            <person name="Hansen M."/>
            <person name="Howarth C."/>
            <person name="Imamovic A."/>
            <person name="Larimer J."/>
            <person name="McCowan C."/>
            <person name="Montmayeur A."/>
            <person name="Murphy C."/>
            <person name="Neiman D."/>
            <person name="Pearson M."/>
            <person name="Priest M."/>
            <person name="Roberts A."/>
            <person name="Saif S."/>
            <person name="Shea T."/>
            <person name="Sisk P."/>
            <person name="Sykes S."/>
            <person name="Wortman J."/>
            <person name="Nusbaum C."/>
            <person name="Birren B."/>
        </authorList>
    </citation>
    <scope>NUCLEOTIDE SEQUENCE [LARGE SCALE GENOMIC DNA]</scope>
    <source>
        <strain evidence="9">CBS 100218</strain>
    </source>
</reference>
<feature type="region of interest" description="Disordered" evidence="7">
    <location>
        <begin position="132"/>
        <end position="201"/>
    </location>
</feature>
<evidence type="ECO:0000256" key="1">
    <source>
        <dbReference type="ARBA" id="ARBA00004099"/>
    </source>
</evidence>
<comment type="function">
    <text evidence="1 6">Involved in nucleolar processing of pre-18S ribosomal RNA.</text>
</comment>
<dbReference type="GeneID" id="19903719"/>
<comment type="subcellular location">
    <subcellularLocation>
        <location evidence="2 6">Nucleus</location>
        <location evidence="2 6">Nucleolus</location>
    </subcellularLocation>
</comment>
<accession>R7YYZ0</accession>
<dbReference type="PANTHER" id="PTHR12838">
    <property type="entry name" value="U3 SMALL NUCLEOLAR RNA-ASSOCIATED PROTEIN 11"/>
    <property type="match status" value="1"/>
</dbReference>